<evidence type="ECO:0000313" key="1">
    <source>
        <dbReference type="EMBL" id="VBA39898.1"/>
    </source>
</evidence>
<gene>
    <name evidence="1" type="ORF">LAUMK136_03223</name>
</gene>
<dbReference type="EMBL" id="UPHP01000081">
    <property type="protein sequence ID" value="VBA39898.1"/>
    <property type="molecule type" value="Genomic_DNA"/>
</dbReference>
<dbReference type="Proteomes" id="UP000273307">
    <property type="component" value="Unassembled WGS sequence"/>
</dbReference>
<dbReference type="AlphaFoldDB" id="A0A498Q198"/>
<proteinExistence type="predicted"/>
<evidence type="ECO:0000313" key="2">
    <source>
        <dbReference type="Proteomes" id="UP000273307"/>
    </source>
</evidence>
<protein>
    <submittedName>
        <fullName evidence="1">Uncharacterized protein</fullName>
    </submittedName>
</protein>
<name>A0A498Q198_9MYCO</name>
<reference evidence="1 2" key="1">
    <citation type="submission" date="2018-09" db="EMBL/GenBank/DDBJ databases">
        <authorList>
            <person name="Tagini F."/>
        </authorList>
    </citation>
    <scope>NUCLEOTIDE SEQUENCE [LARGE SCALE GENOMIC DNA]</scope>
    <source>
        <strain evidence="1 2">MK136</strain>
    </source>
</reference>
<keyword evidence="2" id="KW-1185">Reference proteome</keyword>
<organism evidence="1 2">
    <name type="scientific">Mycobacterium attenuatum</name>
    <dbReference type="NCBI Taxonomy" id="2341086"/>
    <lineage>
        <taxon>Bacteria</taxon>
        <taxon>Bacillati</taxon>
        <taxon>Actinomycetota</taxon>
        <taxon>Actinomycetes</taxon>
        <taxon>Mycobacteriales</taxon>
        <taxon>Mycobacteriaceae</taxon>
        <taxon>Mycobacterium</taxon>
    </lineage>
</organism>
<sequence>MERLRTEATNWINAVSLQSGRIDRRFRKQYPDHVEIQALEIDLHFFVVAAVRLRRCIEQVSRRVPGLSGQLTTRLRSFDIETPSLLRLRNVSEHIDEYNLDEGHDDTVSRRQVQTWYLDTAGGGGAIWGWLGQRLDIEQTANAALSLYRGFLSDVDTWAGAAPAHTHETVPKE</sequence>
<accession>A0A498Q198</accession>